<sequence>MVSSLANAIKRKTHKERAQPAARSKYGLLEKKKDYRQRARDFHRKEKAIKALQRKAEERNPDEFYFSMERASTRGGVHVVPTAEANKYSQQELALMRTQDVGYLRSKATSEAKKIERMKETLHFIGAPRASKHKVFLDSKAEARDFDPAEFFDTPRELLGRAYNRPRRAQLESEAAVSAPEPKAAAKAERRKHAAYKELSQRVERQAALAKLAERLEAGKAVMTGRGRKKKVKGATADAPAVFKWKRERKR</sequence>
<dbReference type="PANTHER" id="PTHR12838">
    <property type="entry name" value="U3 SMALL NUCLEOLAR RNA-ASSOCIATED PROTEIN 11"/>
    <property type="match status" value="1"/>
</dbReference>
<name>A0A2V0P5L3_9CHLO</name>
<dbReference type="InParanoid" id="A0A2V0P5L3"/>
<comment type="similarity">
    <text evidence="2 5">Belongs to the UTP11 family.</text>
</comment>
<comment type="caution">
    <text evidence="7">The sequence shown here is derived from an EMBL/GenBank/DDBJ whole genome shotgun (WGS) entry which is preliminary data.</text>
</comment>
<evidence type="ECO:0000256" key="5">
    <source>
        <dbReference type="PIRNR" id="PIRNR015952"/>
    </source>
</evidence>
<proteinExistence type="inferred from homology"/>
<dbReference type="STRING" id="307507.A0A2V0P5L3"/>
<organism evidence="7 8">
    <name type="scientific">Raphidocelis subcapitata</name>
    <dbReference type="NCBI Taxonomy" id="307507"/>
    <lineage>
        <taxon>Eukaryota</taxon>
        <taxon>Viridiplantae</taxon>
        <taxon>Chlorophyta</taxon>
        <taxon>core chlorophytes</taxon>
        <taxon>Chlorophyceae</taxon>
        <taxon>CS clade</taxon>
        <taxon>Sphaeropleales</taxon>
        <taxon>Selenastraceae</taxon>
        <taxon>Raphidocelis</taxon>
    </lineage>
</organism>
<dbReference type="EMBL" id="BDRX01000056">
    <property type="protein sequence ID" value="GBF94859.1"/>
    <property type="molecule type" value="Genomic_DNA"/>
</dbReference>
<dbReference type="GO" id="GO:0032040">
    <property type="term" value="C:small-subunit processome"/>
    <property type="evidence" value="ECO:0007669"/>
    <property type="project" value="UniProtKB-UniRule"/>
</dbReference>
<dbReference type="GO" id="GO:0006364">
    <property type="term" value="P:rRNA processing"/>
    <property type="evidence" value="ECO:0007669"/>
    <property type="project" value="UniProtKB-UniRule"/>
</dbReference>
<evidence type="ECO:0000256" key="2">
    <source>
        <dbReference type="ARBA" id="ARBA00008105"/>
    </source>
</evidence>
<keyword evidence="8" id="KW-1185">Reference proteome</keyword>
<gene>
    <name evidence="7" type="ORF">Rsub_08031</name>
</gene>
<evidence type="ECO:0000256" key="3">
    <source>
        <dbReference type="ARBA" id="ARBA00022552"/>
    </source>
</evidence>
<feature type="region of interest" description="Disordered" evidence="6">
    <location>
        <begin position="1"/>
        <end position="26"/>
    </location>
</feature>
<dbReference type="AlphaFoldDB" id="A0A2V0P5L3"/>
<keyword evidence="3 5" id="KW-0698">rRNA processing</keyword>
<comment type="subcellular location">
    <subcellularLocation>
        <location evidence="1 5">Nucleus</location>
        <location evidence="1 5">Nucleolus</location>
    </subcellularLocation>
</comment>
<protein>
    <recommendedName>
        <fullName evidence="5">U3 small nucleolar RNA-associated protein 11</fullName>
        <shortName evidence="5">U3 snoRNA-associated protein 11</shortName>
    </recommendedName>
</protein>
<dbReference type="OrthoDB" id="29058at2759"/>
<dbReference type="PANTHER" id="PTHR12838:SF0">
    <property type="entry name" value="U3 SMALL NUCLEOLAR RNA-ASSOCIATED PROTEIN 11-RELATED"/>
    <property type="match status" value="1"/>
</dbReference>
<evidence type="ECO:0000256" key="6">
    <source>
        <dbReference type="SAM" id="MobiDB-lite"/>
    </source>
</evidence>
<evidence type="ECO:0000256" key="4">
    <source>
        <dbReference type="ARBA" id="ARBA00023242"/>
    </source>
</evidence>
<dbReference type="Proteomes" id="UP000247498">
    <property type="component" value="Unassembled WGS sequence"/>
</dbReference>
<accession>A0A2V0P5L3</accession>
<reference evidence="7 8" key="1">
    <citation type="journal article" date="2018" name="Sci. Rep.">
        <title>Raphidocelis subcapitata (=Pseudokirchneriella subcapitata) provides an insight into genome evolution and environmental adaptations in the Sphaeropleales.</title>
        <authorList>
            <person name="Suzuki S."/>
            <person name="Yamaguchi H."/>
            <person name="Nakajima N."/>
            <person name="Kawachi M."/>
        </authorList>
    </citation>
    <scope>NUCLEOTIDE SEQUENCE [LARGE SCALE GENOMIC DNA]</scope>
    <source>
        <strain evidence="7 8">NIES-35</strain>
    </source>
</reference>
<dbReference type="FunCoup" id="A0A2V0P5L3">
    <property type="interactions" value="1687"/>
</dbReference>
<dbReference type="Pfam" id="PF03998">
    <property type="entry name" value="Utp11"/>
    <property type="match status" value="1"/>
</dbReference>
<evidence type="ECO:0000313" key="8">
    <source>
        <dbReference type="Proteomes" id="UP000247498"/>
    </source>
</evidence>
<feature type="region of interest" description="Disordered" evidence="6">
    <location>
        <begin position="220"/>
        <end position="251"/>
    </location>
</feature>
<evidence type="ECO:0000256" key="1">
    <source>
        <dbReference type="ARBA" id="ARBA00004604"/>
    </source>
</evidence>
<dbReference type="InterPro" id="IPR007144">
    <property type="entry name" value="SSU_processome_Utp11"/>
</dbReference>
<dbReference type="PIRSF" id="PIRSF015952">
    <property type="entry name" value="U3snoRNP11"/>
    <property type="match status" value="1"/>
</dbReference>
<evidence type="ECO:0000313" key="7">
    <source>
        <dbReference type="EMBL" id="GBF94859.1"/>
    </source>
</evidence>
<keyword evidence="4 5" id="KW-0539">Nucleus</keyword>
<comment type="function">
    <text evidence="5">Involved in nucleolar processing of pre-18S ribosomal RNA.</text>
</comment>
<comment type="subunit">
    <text evidence="5">Component of the ribosomal small subunit (SSU) processome.</text>
</comment>